<evidence type="ECO:0000256" key="1">
    <source>
        <dbReference type="ARBA" id="ARBA00023157"/>
    </source>
</evidence>
<feature type="domain" description="EGF-like" evidence="3">
    <location>
        <begin position="174"/>
        <end position="207"/>
    </location>
</feature>
<feature type="disulfide bond" evidence="2">
    <location>
        <begin position="197"/>
        <end position="206"/>
    </location>
</feature>
<keyword evidence="5" id="KW-1185">Reference proteome</keyword>
<proteinExistence type="predicted"/>
<protein>
    <recommendedName>
        <fullName evidence="3">EGF-like domain-containing protein</fullName>
    </recommendedName>
</protein>
<evidence type="ECO:0000259" key="3">
    <source>
        <dbReference type="PROSITE" id="PS50026"/>
    </source>
</evidence>
<comment type="caution">
    <text evidence="2">Lacks conserved residue(s) required for the propagation of feature annotation.</text>
</comment>
<dbReference type="Proteomes" id="UP000007110">
    <property type="component" value="Unassembled WGS sequence"/>
</dbReference>
<dbReference type="InterPro" id="IPR036055">
    <property type="entry name" value="LDL_receptor-like_sf"/>
</dbReference>
<dbReference type="InterPro" id="IPR002172">
    <property type="entry name" value="LDrepeatLR_classA_rpt"/>
</dbReference>
<dbReference type="SUPFAM" id="SSF57196">
    <property type="entry name" value="EGF/Laminin"/>
    <property type="match status" value="1"/>
</dbReference>
<reference evidence="5" key="1">
    <citation type="submission" date="2015-02" db="EMBL/GenBank/DDBJ databases">
        <title>Genome sequencing for Strongylocentrotus purpuratus.</title>
        <authorList>
            <person name="Murali S."/>
            <person name="Liu Y."/>
            <person name="Vee V."/>
            <person name="English A."/>
            <person name="Wang M."/>
            <person name="Skinner E."/>
            <person name="Han Y."/>
            <person name="Muzny D.M."/>
            <person name="Worley K.C."/>
            <person name="Gibbs R.A."/>
        </authorList>
    </citation>
    <scope>NUCLEOTIDE SEQUENCE</scope>
</reference>
<evidence type="ECO:0000313" key="4">
    <source>
        <dbReference type="EnsemblMetazoa" id="XP_030851570"/>
    </source>
</evidence>
<sequence>MWFAAIGGRLNSIIRLDVGVTAIDLLNFFPCSGSNMNVSVTLVCDGQYDCDNYEDESSCNYSAVYLQEGESHFISIPTAYTNRNYYATSLQTNATNAFRVLFQDLYLSNDDVKVLIGTGNDPSDIQSIIATIHGFINSEPDDVYVDTNEMWFAAIGGRLNSIIRLDVGVTAIDLLIDCSGANPCLNGGTCESDTCTCAARYTGALCGDTSKIF</sequence>
<reference evidence="4" key="2">
    <citation type="submission" date="2021-01" db="UniProtKB">
        <authorList>
            <consortium name="EnsemblMetazoa"/>
        </authorList>
    </citation>
    <scope>IDENTIFICATION</scope>
</reference>
<dbReference type="GeneID" id="105442162"/>
<dbReference type="InterPro" id="IPR000742">
    <property type="entry name" value="EGF"/>
</dbReference>
<name>A0A7M7PIE8_STRPU</name>
<dbReference type="CDD" id="cd00054">
    <property type="entry name" value="EGF_CA"/>
    <property type="match status" value="1"/>
</dbReference>
<dbReference type="EnsemblMetazoa" id="XM_030995710">
    <property type="protein sequence ID" value="XP_030851570"/>
    <property type="gene ID" value="LOC105442162"/>
</dbReference>
<dbReference type="AlphaFoldDB" id="A0A7M7PIE8"/>
<dbReference type="RefSeq" id="XP_030851570.1">
    <property type="nucleotide sequence ID" value="XM_030995710.1"/>
</dbReference>
<dbReference type="PROSITE" id="PS00022">
    <property type="entry name" value="EGF_1"/>
    <property type="match status" value="1"/>
</dbReference>
<dbReference type="InParanoid" id="A0A7M7PIE8"/>
<dbReference type="SUPFAM" id="SSF57424">
    <property type="entry name" value="LDL receptor-like module"/>
    <property type="match status" value="1"/>
</dbReference>
<dbReference type="KEGG" id="spu:105442162"/>
<dbReference type="PROSITE" id="PS50026">
    <property type="entry name" value="EGF_3"/>
    <property type="match status" value="1"/>
</dbReference>
<organism evidence="4 5">
    <name type="scientific">Strongylocentrotus purpuratus</name>
    <name type="common">Purple sea urchin</name>
    <dbReference type="NCBI Taxonomy" id="7668"/>
    <lineage>
        <taxon>Eukaryota</taxon>
        <taxon>Metazoa</taxon>
        <taxon>Echinodermata</taxon>
        <taxon>Eleutherozoa</taxon>
        <taxon>Echinozoa</taxon>
        <taxon>Echinoidea</taxon>
        <taxon>Euechinoidea</taxon>
        <taxon>Echinacea</taxon>
        <taxon>Camarodonta</taxon>
        <taxon>Echinidea</taxon>
        <taxon>Strongylocentrotidae</taxon>
        <taxon>Strongylocentrotus</taxon>
    </lineage>
</organism>
<evidence type="ECO:0000256" key="2">
    <source>
        <dbReference type="PROSITE-ProRule" id="PRU00076"/>
    </source>
</evidence>
<keyword evidence="1 2" id="KW-1015">Disulfide bond</keyword>
<dbReference type="CDD" id="cd00112">
    <property type="entry name" value="LDLa"/>
    <property type="match status" value="1"/>
</dbReference>
<accession>A0A7M7PIE8</accession>
<dbReference type="Gene3D" id="2.10.25.10">
    <property type="entry name" value="Laminin"/>
    <property type="match status" value="1"/>
</dbReference>
<dbReference type="Gene3D" id="2.40.128.620">
    <property type="match status" value="1"/>
</dbReference>
<evidence type="ECO:0000313" key="5">
    <source>
        <dbReference type="Proteomes" id="UP000007110"/>
    </source>
</evidence>
<keyword evidence="2" id="KW-0245">EGF-like domain</keyword>